<sequence>MSFVSILFYFMLNLLFFCKGHAIRMYSDWAAVSSVDLVNDNGRSMMSRMRLHVLSIHLCWQKVGHVHLFHIAIDWAV</sequence>
<protein>
    <submittedName>
        <fullName evidence="2">Putative secreted protein</fullName>
    </submittedName>
</protein>
<dbReference type="EMBL" id="GHWJ01010612">
    <property type="protein sequence ID" value="NOV43349.1"/>
    <property type="molecule type" value="Transcribed_RNA"/>
</dbReference>
<organism evidence="2">
    <name type="scientific">Rhipicephalus microplus</name>
    <name type="common">Cattle tick</name>
    <name type="synonym">Boophilus microplus</name>
    <dbReference type="NCBI Taxonomy" id="6941"/>
    <lineage>
        <taxon>Eukaryota</taxon>
        <taxon>Metazoa</taxon>
        <taxon>Ecdysozoa</taxon>
        <taxon>Arthropoda</taxon>
        <taxon>Chelicerata</taxon>
        <taxon>Arachnida</taxon>
        <taxon>Acari</taxon>
        <taxon>Parasitiformes</taxon>
        <taxon>Ixodida</taxon>
        <taxon>Ixodoidea</taxon>
        <taxon>Ixodidae</taxon>
        <taxon>Rhipicephalinae</taxon>
        <taxon>Rhipicephalus</taxon>
        <taxon>Boophilus</taxon>
    </lineage>
</organism>
<feature type="chain" id="PRO_5026863138" evidence="1">
    <location>
        <begin position="23"/>
        <end position="77"/>
    </location>
</feature>
<evidence type="ECO:0000313" key="2">
    <source>
        <dbReference type="EMBL" id="NOV43349.1"/>
    </source>
</evidence>
<dbReference type="AlphaFoldDB" id="A0A6M2DB60"/>
<reference evidence="2" key="1">
    <citation type="submission" date="2019-09" db="EMBL/GenBank/DDBJ databases">
        <title>Organ-specific transcriptomic study of the physiology of the cattle tick, Rhipicephalus microplus.</title>
        <authorList>
            <person name="Tirloni L."/>
            <person name="Braz G."/>
            <person name="Gandara A.C.P."/>
            <person name="Sabadin G.A."/>
            <person name="da Silva R.M."/>
            <person name="Guizzo M.G."/>
            <person name="Machado J.A."/>
            <person name="Costa E.P."/>
            <person name="Gomes H.F."/>
            <person name="Moraes J."/>
            <person name="Mota M.B.S."/>
            <person name="Mesquita R.D."/>
            <person name="Alvarenga P.H."/>
            <person name="Alves F."/>
            <person name="Seixas A."/>
            <person name="da Fonseca R.N."/>
            <person name="Fogaca A."/>
            <person name="Logullo C."/>
            <person name="Tanaka A."/>
            <person name="Daffre S."/>
            <person name="Termignoni C."/>
            <person name="Vaz I.S.Jr."/>
            <person name="Oliveira P.L."/>
            <person name="Ribeiro J.M."/>
        </authorList>
    </citation>
    <scope>NUCLEOTIDE SEQUENCE</scope>
    <source>
        <strain evidence="2">Porto Alegre</strain>
    </source>
</reference>
<proteinExistence type="predicted"/>
<feature type="signal peptide" evidence="1">
    <location>
        <begin position="1"/>
        <end position="22"/>
    </location>
</feature>
<evidence type="ECO:0000256" key="1">
    <source>
        <dbReference type="SAM" id="SignalP"/>
    </source>
</evidence>
<name>A0A6M2DB60_RHIMP</name>
<accession>A0A6M2DB60</accession>
<keyword evidence="1" id="KW-0732">Signal</keyword>